<sequence>MSRIIKEKRSWGQTMKAWLQPKAVALLFLGFAAGIPLLLIFSTLSVWLTEAGVERSAVTFFSWAALGYSFKFLWAPLVDLLPLPVLTRLLGRRRSWMLLSQMSIIGAILWMSSINPVSGEEFLTVMALAAVMLGFSSATQDIVIDAYRIECAEESMQALLASMYIVGYRSGMLVAGAGSLFLADYLGTTSEMYSYGAWSRTYMAMAAIMTVGVATTLVIAEPGENRKVSSYSYSADQYFRLFILFLFCMTTFGLTFFNSSALFDWIGVSGGQASFFDSVLGSFLRELIRFSLAAACSCCAGLGMVRCKLVDMEMASRSYVDPIREFFQRYGARTALLILMLVGFYRLSDIVFGVVSNIFYIDLGFSKNVIGGVTKTFGFAMTLVGCFLGGTLSARYGVHLILFLGAVLSAATNLLFMALAGMGSDVMMLAAVIGADNISAGIATTAFVAYLSSLTNISFTATQYAIFSSLMTLLPKLFGGYSGVMVSGLGYSGFFLLTAVLGIPVMFLVWLVHKRVA</sequence>
<dbReference type="Gene3D" id="1.20.1250.20">
    <property type="entry name" value="MFS general substrate transporter like domains"/>
    <property type="match status" value="2"/>
</dbReference>
<evidence type="ECO:0000313" key="7">
    <source>
        <dbReference type="EMBL" id="SDO99544.1"/>
    </source>
</evidence>
<feature type="transmembrane region" description="Helical" evidence="6">
    <location>
        <begin position="400"/>
        <end position="420"/>
    </location>
</feature>
<dbReference type="Proteomes" id="UP000199073">
    <property type="component" value="Unassembled WGS sequence"/>
</dbReference>
<feature type="transmembrane region" description="Helical" evidence="6">
    <location>
        <begin position="23"/>
        <end position="48"/>
    </location>
</feature>
<dbReference type="SUPFAM" id="SSF103473">
    <property type="entry name" value="MFS general substrate transporter"/>
    <property type="match status" value="1"/>
</dbReference>
<evidence type="ECO:0000256" key="3">
    <source>
        <dbReference type="ARBA" id="ARBA00022692"/>
    </source>
</evidence>
<dbReference type="RefSeq" id="WP_092221504.1">
    <property type="nucleotide sequence ID" value="NZ_FNJI01000008.1"/>
</dbReference>
<feature type="transmembrane region" description="Helical" evidence="6">
    <location>
        <begin position="490"/>
        <end position="512"/>
    </location>
</feature>
<dbReference type="Pfam" id="PF13000">
    <property type="entry name" value="Acatn"/>
    <property type="match status" value="1"/>
</dbReference>
<dbReference type="InterPro" id="IPR004752">
    <property type="entry name" value="AmpG_permease/AT-1"/>
</dbReference>
<dbReference type="OrthoDB" id="9787815at2"/>
<feature type="transmembrane region" description="Helical" evidence="6">
    <location>
        <begin position="464"/>
        <end position="484"/>
    </location>
</feature>
<dbReference type="AlphaFoldDB" id="A0A1H0P3L1"/>
<dbReference type="GO" id="GO:0035348">
    <property type="term" value="P:acetyl-CoA transmembrane transport"/>
    <property type="evidence" value="ECO:0007669"/>
    <property type="project" value="InterPro"/>
</dbReference>
<dbReference type="GO" id="GO:0016020">
    <property type="term" value="C:membrane"/>
    <property type="evidence" value="ECO:0007669"/>
    <property type="project" value="UniProtKB-SubCell"/>
</dbReference>
<accession>A0A1H0P3L1</accession>
<feature type="transmembrane region" description="Helical" evidence="6">
    <location>
        <begin position="426"/>
        <end position="452"/>
    </location>
</feature>
<evidence type="ECO:0000256" key="4">
    <source>
        <dbReference type="ARBA" id="ARBA00022989"/>
    </source>
</evidence>
<dbReference type="NCBIfam" id="TIGR00901">
    <property type="entry name" value="2A0125"/>
    <property type="match status" value="1"/>
</dbReference>
<protein>
    <submittedName>
        <fullName evidence="7">MFS transporter, PAT family, beta-lactamase induction signal transducer AmpG</fullName>
    </submittedName>
</protein>
<evidence type="ECO:0000256" key="1">
    <source>
        <dbReference type="ARBA" id="ARBA00004141"/>
    </source>
</evidence>
<feature type="transmembrane region" description="Helical" evidence="6">
    <location>
        <begin position="287"/>
        <end position="309"/>
    </location>
</feature>
<keyword evidence="5 6" id="KW-0472">Membrane</keyword>
<feature type="transmembrane region" description="Helical" evidence="6">
    <location>
        <begin position="125"/>
        <end position="147"/>
    </location>
</feature>
<keyword evidence="8" id="KW-1185">Reference proteome</keyword>
<keyword evidence="2" id="KW-0813">Transport</keyword>
<reference evidence="7 8" key="1">
    <citation type="submission" date="2016-10" db="EMBL/GenBank/DDBJ databases">
        <authorList>
            <person name="de Groot N.N."/>
        </authorList>
    </citation>
    <scope>NUCLEOTIDE SEQUENCE [LARGE SCALE GENOMIC DNA]</scope>
    <source>
        <strain evidence="7 8">DSM 12130</strain>
    </source>
</reference>
<dbReference type="GO" id="GO:0008521">
    <property type="term" value="F:acetyl-CoA transmembrane transporter activity"/>
    <property type="evidence" value="ECO:0007669"/>
    <property type="project" value="InterPro"/>
</dbReference>
<name>A0A1H0P3L1_9BACT</name>
<proteinExistence type="predicted"/>
<feature type="transmembrane region" description="Helical" evidence="6">
    <location>
        <begin position="368"/>
        <end position="388"/>
    </location>
</feature>
<feature type="transmembrane region" description="Helical" evidence="6">
    <location>
        <begin position="159"/>
        <end position="182"/>
    </location>
</feature>
<comment type="subcellular location">
    <subcellularLocation>
        <location evidence="1">Membrane</location>
        <topology evidence="1">Multi-pass membrane protein</topology>
    </subcellularLocation>
</comment>
<keyword evidence="3 6" id="KW-0812">Transmembrane</keyword>
<keyword evidence="4 6" id="KW-1133">Transmembrane helix</keyword>
<dbReference type="InterPro" id="IPR024371">
    <property type="entry name" value="AcetylCoA_trans_1-like"/>
</dbReference>
<evidence type="ECO:0000313" key="8">
    <source>
        <dbReference type="Proteomes" id="UP000199073"/>
    </source>
</evidence>
<feature type="transmembrane region" description="Helical" evidence="6">
    <location>
        <begin position="330"/>
        <end position="348"/>
    </location>
</feature>
<feature type="transmembrane region" description="Helical" evidence="6">
    <location>
        <begin position="241"/>
        <end position="267"/>
    </location>
</feature>
<evidence type="ECO:0000256" key="2">
    <source>
        <dbReference type="ARBA" id="ARBA00022448"/>
    </source>
</evidence>
<dbReference type="PANTHER" id="PTHR12778">
    <property type="entry name" value="SOLUTE CARRIER FAMILY 33 ACETYL-COA TRANSPORTER -RELATED"/>
    <property type="match status" value="1"/>
</dbReference>
<feature type="transmembrane region" description="Helical" evidence="6">
    <location>
        <begin position="95"/>
        <end position="113"/>
    </location>
</feature>
<gene>
    <name evidence="7" type="ORF">SAMN05660330_01564</name>
</gene>
<dbReference type="PANTHER" id="PTHR12778:SF10">
    <property type="entry name" value="MAJOR FACILITATOR SUPERFAMILY DOMAIN-CONTAINING PROTEIN 3"/>
    <property type="match status" value="1"/>
</dbReference>
<evidence type="ECO:0000256" key="5">
    <source>
        <dbReference type="ARBA" id="ARBA00023136"/>
    </source>
</evidence>
<feature type="transmembrane region" description="Helical" evidence="6">
    <location>
        <begin position="60"/>
        <end position="83"/>
    </location>
</feature>
<evidence type="ECO:0000256" key="6">
    <source>
        <dbReference type="SAM" id="Phobius"/>
    </source>
</evidence>
<dbReference type="InterPro" id="IPR036259">
    <property type="entry name" value="MFS_trans_sf"/>
</dbReference>
<feature type="transmembrane region" description="Helical" evidence="6">
    <location>
        <begin position="202"/>
        <end position="220"/>
    </location>
</feature>
<dbReference type="EMBL" id="FNJI01000008">
    <property type="protein sequence ID" value="SDO99544.1"/>
    <property type="molecule type" value="Genomic_DNA"/>
</dbReference>
<dbReference type="STRING" id="91360.SAMN05660330_01564"/>
<organism evidence="7 8">
    <name type="scientific">Desulforhopalus singaporensis</name>
    <dbReference type="NCBI Taxonomy" id="91360"/>
    <lineage>
        <taxon>Bacteria</taxon>
        <taxon>Pseudomonadati</taxon>
        <taxon>Thermodesulfobacteriota</taxon>
        <taxon>Desulfobulbia</taxon>
        <taxon>Desulfobulbales</taxon>
        <taxon>Desulfocapsaceae</taxon>
        <taxon>Desulforhopalus</taxon>
    </lineage>
</organism>